<feature type="transmembrane region" description="Helical" evidence="5">
    <location>
        <begin position="23"/>
        <end position="46"/>
    </location>
</feature>
<sequence>MKNNFRGWTSVFNFTFKQSTKLVGFRVVTTLISVLILLGLILMNVLMARSDAKTDPYEYMDPSEYVIDEIERSPINTVYILDNSGLEATDFNELLEDITDNQFAHTEFVTVTNQSRDEVVQSAAQHSNQTIAVIISLSDTGYELEAIVPYNSLISTWEAESFLWPMLSAFDYNKIMQMGLTDDQLNAALKPIVTSHLVIGDETNEIANMIKVVAPMFFAFVLYMMLILYGQTVSKSVSSEKVSKIMETLLSSVHPYAIITGKVLAITGMAILQFSIWIVSAIVGLYGGNAIAQGIYPGFENTAITIINFFRDNIGETAFTLPAFVLALVFFCVGFLFYCVLAGLTGCIVSKPEDVASTQSLFVFPIIISWLVSYLAPGMGNQTLIGIIRYIPFTSPFSVPVEILTGSISYIEGIISLLVLSLFSLFVIMIAGRIYKGLVLYYGQKLSFKMFKEVLITKSNH</sequence>
<dbReference type="InterPro" id="IPR013525">
    <property type="entry name" value="ABC2_TM"/>
</dbReference>
<keyword evidence="8" id="KW-1185">Reference proteome</keyword>
<organism evidence="7 8">
    <name type="scientific">Natranaerovirga pectinivora</name>
    <dbReference type="NCBI Taxonomy" id="682400"/>
    <lineage>
        <taxon>Bacteria</taxon>
        <taxon>Bacillati</taxon>
        <taxon>Bacillota</taxon>
        <taxon>Clostridia</taxon>
        <taxon>Lachnospirales</taxon>
        <taxon>Natranaerovirgaceae</taxon>
        <taxon>Natranaerovirga</taxon>
    </lineage>
</organism>
<evidence type="ECO:0000256" key="4">
    <source>
        <dbReference type="ARBA" id="ARBA00023136"/>
    </source>
</evidence>
<dbReference type="PANTHER" id="PTHR43471:SF3">
    <property type="entry name" value="ABC TRANSPORTER PERMEASE PROTEIN NATB"/>
    <property type="match status" value="1"/>
</dbReference>
<comment type="subcellular location">
    <subcellularLocation>
        <location evidence="1">Membrane</location>
        <topology evidence="1">Multi-pass membrane protein</topology>
    </subcellularLocation>
</comment>
<evidence type="ECO:0000313" key="7">
    <source>
        <dbReference type="EMBL" id="TCT14873.1"/>
    </source>
</evidence>
<protein>
    <submittedName>
        <fullName evidence="7">ABC-type Na+ efflux pump permease subunit</fullName>
    </submittedName>
</protein>
<comment type="caution">
    <text evidence="7">The sequence shown here is derived from an EMBL/GenBank/DDBJ whole genome shotgun (WGS) entry which is preliminary data.</text>
</comment>
<dbReference type="AlphaFoldDB" id="A0A4R3MKC0"/>
<dbReference type="Pfam" id="PF12698">
    <property type="entry name" value="ABC2_membrane_3"/>
    <property type="match status" value="1"/>
</dbReference>
<keyword evidence="2 5" id="KW-0812">Transmembrane</keyword>
<dbReference type="OrthoDB" id="9768837at2"/>
<dbReference type="GO" id="GO:0016020">
    <property type="term" value="C:membrane"/>
    <property type="evidence" value="ECO:0007669"/>
    <property type="project" value="UniProtKB-SubCell"/>
</dbReference>
<evidence type="ECO:0000256" key="1">
    <source>
        <dbReference type="ARBA" id="ARBA00004141"/>
    </source>
</evidence>
<feature type="transmembrane region" description="Helical" evidence="5">
    <location>
        <begin position="319"/>
        <end position="349"/>
    </location>
</feature>
<dbReference type="EMBL" id="SMAL01000004">
    <property type="protein sequence ID" value="TCT14873.1"/>
    <property type="molecule type" value="Genomic_DNA"/>
</dbReference>
<accession>A0A4R3MKC0</accession>
<dbReference type="Proteomes" id="UP000294902">
    <property type="component" value="Unassembled WGS sequence"/>
</dbReference>
<evidence type="ECO:0000256" key="3">
    <source>
        <dbReference type="ARBA" id="ARBA00022989"/>
    </source>
</evidence>
<name>A0A4R3MKC0_9FIRM</name>
<evidence type="ECO:0000259" key="6">
    <source>
        <dbReference type="Pfam" id="PF12698"/>
    </source>
</evidence>
<feature type="transmembrane region" description="Helical" evidence="5">
    <location>
        <begin position="361"/>
        <end position="388"/>
    </location>
</feature>
<dbReference type="RefSeq" id="WP_132251695.1">
    <property type="nucleotide sequence ID" value="NZ_SMAL01000004.1"/>
</dbReference>
<feature type="transmembrane region" description="Helical" evidence="5">
    <location>
        <begin position="212"/>
        <end position="233"/>
    </location>
</feature>
<dbReference type="GO" id="GO:0140359">
    <property type="term" value="F:ABC-type transporter activity"/>
    <property type="evidence" value="ECO:0007669"/>
    <property type="project" value="InterPro"/>
</dbReference>
<feature type="transmembrane region" description="Helical" evidence="5">
    <location>
        <begin position="408"/>
        <end position="431"/>
    </location>
</feature>
<proteinExistence type="predicted"/>
<keyword evidence="4 5" id="KW-0472">Membrane</keyword>
<feature type="domain" description="ABC-2 type transporter transmembrane" evidence="6">
    <location>
        <begin position="28"/>
        <end position="431"/>
    </location>
</feature>
<evidence type="ECO:0000256" key="2">
    <source>
        <dbReference type="ARBA" id="ARBA00022692"/>
    </source>
</evidence>
<evidence type="ECO:0000256" key="5">
    <source>
        <dbReference type="SAM" id="Phobius"/>
    </source>
</evidence>
<keyword evidence="3 5" id="KW-1133">Transmembrane helix</keyword>
<reference evidence="7 8" key="1">
    <citation type="submission" date="2019-03" db="EMBL/GenBank/DDBJ databases">
        <title>Genomic Encyclopedia of Type Strains, Phase IV (KMG-IV): sequencing the most valuable type-strain genomes for metagenomic binning, comparative biology and taxonomic classification.</title>
        <authorList>
            <person name="Goeker M."/>
        </authorList>
    </citation>
    <scope>NUCLEOTIDE SEQUENCE [LARGE SCALE GENOMIC DNA]</scope>
    <source>
        <strain evidence="7 8">DSM 24629</strain>
    </source>
</reference>
<dbReference type="PANTHER" id="PTHR43471">
    <property type="entry name" value="ABC TRANSPORTER PERMEASE"/>
    <property type="match status" value="1"/>
</dbReference>
<evidence type="ECO:0000313" key="8">
    <source>
        <dbReference type="Proteomes" id="UP000294902"/>
    </source>
</evidence>
<gene>
    <name evidence="7" type="ORF">EDC18_10421</name>
</gene>